<dbReference type="Pfam" id="PF13377">
    <property type="entry name" value="Peripla_BP_3"/>
    <property type="match status" value="1"/>
</dbReference>
<evidence type="ECO:0000256" key="1">
    <source>
        <dbReference type="ARBA" id="ARBA00023015"/>
    </source>
</evidence>
<name>A0A6P1TLM6_9FIRM</name>
<evidence type="ECO:0000256" key="2">
    <source>
        <dbReference type="ARBA" id="ARBA00023125"/>
    </source>
</evidence>
<sequence length="337" mass="37755">MTTIYDIADKTGLSASTVARALNGSGYCSDKAKKKVFAAAEELGYVPYQAAKTLKSSITNKIMFCIPDIMNPYYFDMIKGVTQTLEDYNYNILLAYTMHSPEKELEILNSLKGRYVDGLIFGSFDYNPTLIEAIKDTGLPTAITSFYENSEYHNYYDCIYANQSRAAWIATHHCIENGHTRIAFLGGDPKEQNTKERFEGYCRALEESGIPVDNTLIINANFTRELALQKFQQFIRNDGKCTAVVACNDLMGIGCMNACSMLGLKVPDDISIVSLDNTEYCLCTNPPMTSVDMMQGKVGTEAARLVMDRILNKRSYRTDIVFSPEIIKRESVKKITL</sequence>
<evidence type="ECO:0000256" key="3">
    <source>
        <dbReference type="ARBA" id="ARBA00023163"/>
    </source>
</evidence>
<dbReference type="SUPFAM" id="SSF47413">
    <property type="entry name" value="lambda repressor-like DNA-binding domains"/>
    <property type="match status" value="1"/>
</dbReference>
<dbReference type="InterPro" id="IPR046335">
    <property type="entry name" value="LacI/GalR-like_sensor"/>
</dbReference>
<dbReference type="GO" id="GO:0003700">
    <property type="term" value="F:DNA-binding transcription factor activity"/>
    <property type="evidence" value="ECO:0007669"/>
    <property type="project" value="TreeGrafter"/>
</dbReference>
<dbReference type="GO" id="GO:0000976">
    <property type="term" value="F:transcription cis-regulatory region binding"/>
    <property type="evidence" value="ECO:0007669"/>
    <property type="project" value="TreeGrafter"/>
</dbReference>
<evidence type="ECO:0000313" key="6">
    <source>
        <dbReference type="Proteomes" id="UP000464314"/>
    </source>
</evidence>
<dbReference type="InterPro" id="IPR010982">
    <property type="entry name" value="Lambda_DNA-bd_dom_sf"/>
</dbReference>
<evidence type="ECO:0000313" key="5">
    <source>
        <dbReference type="EMBL" id="QHQ61032.1"/>
    </source>
</evidence>
<dbReference type="PROSITE" id="PS50932">
    <property type="entry name" value="HTH_LACI_2"/>
    <property type="match status" value="1"/>
</dbReference>
<feature type="domain" description="HTH lacI-type" evidence="4">
    <location>
        <begin position="2"/>
        <end position="56"/>
    </location>
</feature>
<accession>A0A6P1TLM6</accession>
<evidence type="ECO:0000259" key="4">
    <source>
        <dbReference type="PROSITE" id="PS50932"/>
    </source>
</evidence>
<dbReference type="EMBL" id="CP048000">
    <property type="protein sequence ID" value="QHQ61032.1"/>
    <property type="molecule type" value="Genomic_DNA"/>
</dbReference>
<dbReference type="RefSeq" id="WP_161837860.1">
    <property type="nucleotide sequence ID" value="NZ_CP048000.1"/>
</dbReference>
<organism evidence="5 6">
    <name type="scientific">Anaerocolumna sedimenticola</name>
    <dbReference type="NCBI Taxonomy" id="2696063"/>
    <lineage>
        <taxon>Bacteria</taxon>
        <taxon>Bacillati</taxon>
        <taxon>Bacillota</taxon>
        <taxon>Clostridia</taxon>
        <taxon>Lachnospirales</taxon>
        <taxon>Lachnospiraceae</taxon>
        <taxon>Anaerocolumna</taxon>
    </lineage>
</organism>
<protein>
    <submittedName>
        <fullName evidence="5">Substrate-binding domain-containing protein</fullName>
    </submittedName>
</protein>
<dbReference type="Proteomes" id="UP000464314">
    <property type="component" value="Chromosome"/>
</dbReference>
<keyword evidence="3" id="KW-0804">Transcription</keyword>
<keyword evidence="6" id="KW-1185">Reference proteome</keyword>
<dbReference type="Pfam" id="PF00356">
    <property type="entry name" value="LacI"/>
    <property type="match status" value="1"/>
</dbReference>
<dbReference type="PANTHER" id="PTHR30146">
    <property type="entry name" value="LACI-RELATED TRANSCRIPTIONAL REPRESSOR"/>
    <property type="match status" value="1"/>
</dbReference>
<dbReference type="CDD" id="cd01392">
    <property type="entry name" value="HTH_LacI"/>
    <property type="match status" value="1"/>
</dbReference>
<dbReference type="CDD" id="cd06267">
    <property type="entry name" value="PBP1_LacI_sugar_binding-like"/>
    <property type="match status" value="1"/>
</dbReference>
<gene>
    <name evidence="5" type="ORF">Ana3638_09835</name>
</gene>
<keyword evidence="1" id="KW-0805">Transcription regulation</keyword>
<dbReference type="KEGG" id="anr:Ana3638_09835"/>
<dbReference type="PANTHER" id="PTHR30146:SF154">
    <property type="entry name" value="TRANSCRIPTION REGULATOR, MEMBER OF GALR FAMILY"/>
    <property type="match status" value="1"/>
</dbReference>
<dbReference type="SUPFAM" id="SSF53822">
    <property type="entry name" value="Periplasmic binding protein-like I"/>
    <property type="match status" value="1"/>
</dbReference>
<dbReference type="InterPro" id="IPR000843">
    <property type="entry name" value="HTH_LacI"/>
</dbReference>
<dbReference type="Gene3D" id="1.10.260.40">
    <property type="entry name" value="lambda repressor-like DNA-binding domains"/>
    <property type="match status" value="1"/>
</dbReference>
<proteinExistence type="predicted"/>
<reference evidence="5 6" key="1">
    <citation type="submission" date="2020-01" db="EMBL/GenBank/DDBJ databases">
        <title>Genome analysis of Anaerocolumna sp. CBA3638.</title>
        <authorList>
            <person name="Kim J."/>
            <person name="Roh S.W."/>
        </authorList>
    </citation>
    <scope>NUCLEOTIDE SEQUENCE [LARGE SCALE GENOMIC DNA]</scope>
    <source>
        <strain evidence="5 6">CBA3638</strain>
    </source>
</reference>
<dbReference type="Gene3D" id="3.40.50.2300">
    <property type="match status" value="2"/>
</dbReference>
<dbReference type="InterPro" id="IPR028082">
    <property type="entry name" value="Peripla_BP_I"/>
</dbReference>
<keyword evidence="2" id="KW-0238">DNA-binding</keyword>
<dbReference type="SMART" id="SM00354">
    <property type="entry name" value="HTH_LACI"/>
    <property type="match status" value="1"/>
</dbReference>
<dbReference type="AlphaFoldDB" id="A0A6P1TLM6"/>